<evidence type="ECO:0000313" key="2">
    <source>
        <dbReference type="EMBL" id="PZP49950.1"/>
    </source>
</evidence>
<reference evidence="2 3" key="1">
    <citation type="submission" date="2017-11" db="EMBL/GenBank/DDBJ databases">
        <title>Infants hospitalized years apart are colonized by the same room-sourced microbial strains.</title>
        <authorList>
            <person name="Brooks B."/>
            <person name="Olm M.R."/>
            <person name="Firek B.A."/>
            <person name="Baker R."/>
            <person name="Thomas B.C."/>
            <person name="Morowitz M.J."/>
            <person name="Banfield J.F."/>
        </authorList>
    </citation>
    <scope>NUCLEOTIDE SEQUENCE [LARGE SCALE GENOMIC DNA]</scope>
    <source>
        <strain evidence="2">S2_009_000_R2_76</strain>
    </source>
</reference>
<dbReference type="Pfam" id="PF02617">
    <property type="entry name" value="ClpS"/>
    <property type="match status" value="1"/>
</dbReference>
<dbReference type="GO" id="GO:0030163">
    <property type="term" value="P:protein catabolic process"/>
    <property type="evidence" value="ECO:0007669"/>
    <property type="project" value="InterPro"/>
</dbReference>
<proteinExistence type="predicted"/>
<gene>
    <name evidence="2" type="ORF">DI598_06715</name>
</gene>
<sequence>MDRLLFNNSVLPWEESSQEVDVLEAEAFSYSLVLWNDDINTFEWVIETLIEICDHTPEQAEQCALFIHTKGKYAVKNGDYEYLKPMRDAIIDRGINATIESKK</sequence>
<dbReference type="GO" id="GO:0006508">
    <property type="term" value="P:proteolysis"/>
    <property type="evidence" value="ECO:0007669"/>
    <property type="project" value="UniProtKB-KW"/>
</dbReference>
<comment type="caution">
    <text evidence="2">The sequence shown here is derived from an EMBL/GenBank/DDBJ whole genome shotgun (WGS) entry which is preliminary data.</text>
</comment>
<evidence type="ECO:0000313" key="3">
    <source>
        <dbReference type="Proteomes" id="UP000249645"/>
    </source>
</evidence>
<dbReference type="GO" id="GO:0008233">
    <property type="term" value="F:peptidase activity"/>
    <property type="evidence" value="ECO:0007669"/>
    <property type="project" value="UniProtKB-KW"/>
</dbReference>
<organism evidence="2 3">
    <name type="scientific">Pseudopedobacter saltans</name>
    <dbReference type="NCBI Taxonomy" id="151895"/>
    <lineage>
        <taxon>Bacteria</taxon>
        <taxon>Pseudomonadati</taxon>
        <taxon>Bacteroidota</taxon>
        <taxon>Sphingobacteriia</taxon>
        <taxon>Sphingobacteriales</taxon>
        <taxon>Sphingobacteriaceae</taxon>
        <taxon>Pseudopedobacter</taxon>
    </lineage>
</organism>
<keyword evidence="2" id="KW-0378">Hydrolase</keyword>
<dbReference type="Proteomes" id="UP000249645">
    <property type="component" value="Unassembled WGS sequence"/>
</dbReference>
<feature type="domain" description="Adaptor protein ClpS core" evidence="1">
    <location>
        <begin position="29"/>
        <end position="89"/>
    </location>
</feature>
<protein>
    <submittedName>
        <fullName evidence="2">Clp protease ClpS</fullName>
    </submittedName>
</protein>
<dbReference type="InterPro" id="IPR003769">
    <property type="entry name" value="ClpS_core"/>
</dbReference>
<keyword evidence="2" id="KW-0645">Protease</keyword>
<dbReference type="EMBL" id="QFOI01000088">
    <property type="protein sequence ID" value="PZP49950.1"/>
    <property type="molecule type" value="Genomic_DNA"/>
</dbReference>
<dbReference type="Gene3D" id="3.30.1390.10">
    <property type="match status" value="1"/>
</dbReference>
<dbReference type="SUPFAM" id="SSF54736">
    <property type="entry name" value="ClpS-like"/>
    <property type="match status" value="1"/>
</dbReference>
<accession>A0A2W5F8G2</accession>
<evidence type="ECO:0000259" key="1">
    <source>
        <dbReference type="Pfam" id="PF02617"/>
    </source>
</evidence>
<name>A0A2W5F8G2_9SPHI</name>
<dbReference type="AlphaFoldDB" id="A0A2W5F8G2"/>
<dbReference type="InterPro" id="IPR014719">
    <property type="entry name" value="Ribosomal_bL12_C/ClpS-like"/>
</dbReference>